<dbReference type="Proteomes" id="UP000676325">
    <property type="component" value="Unassembled WGS sequence"/>
</dbReference>
<feature type="domain" description="PPM-type phosphatase" evidence="3">
    <location>
        <begin position="332"/>
        <end position="554"/>
    </location>
</feature>
<gene>
    <name evidence="4" type="ORF">KDK95_27070</name>
</gene>
<dbReference type="Gene3D" id="3.60.40.10">
    <property type="entry name" value="PPM-type phosphatase domain"/>
    <property type="match status" value="1"/>
</dbReference>
<evidence type="ECO:0000313" key="4">
    <source>
        <dbReference type="EMBL" id="MBR7829994.1"/>
    </source>
</evidence>
<dbReference type="InterPro" id="IPR003018">
    <property type="entry name" value="GAF"/>
</dbReference>
<dbReference type="InterPro" id="IPR029016">
    <property type="entry name" value="GAF-like_dom_sf"/>
</dbReference>
<evidence type="ECO:0000313" key="5">
    <source>
        <dbReference type="Proteomes" id="UP000676325"/>
    </source>
</evidence>
<dbReference type="Pfam" id="PF08448">
    <property type="entry name" value="PAS_4"/>
    <property type="match status" value="1"/>
</dbReference>
<comment type="caution">
    <text evidence="4">The sequence shown here is derived from an EMBL/GenBank/DDBJ whole genome shotgun (WGS) entry which is preliminary data.</text>
</comment>
<dbReference type="EMBL" id="JAGSOH010000109">
    <property type="protein sequence ID" value="MBR7829994.1"/>
    <property type="molecule type" value="Genomic_DNA"/>
</dbReference>
<evidence type="ECO:0000259" key="2">
    <source>
        <dbReference type="SMART" id="SM00065"/>
    </source>
</evidence>
<proteinExistence type="predicted"/>
<organism evidence="4 5">
    <name type="scientific">Actinospica acidithermotolerans</name>
    <dbReference type="NCBI Taxonomy" id="2828514"/>
    <lineage>
        <taxon>Bacteria</taxon>
        <taxon>Bacillati</taxon>
        <taxon>Actinomycetota</taxon>
        <taxon>Actinomycetes</taxon>
        <taxon>Catenulisporales</taxon>
        <taxon>Actinospicaceae</taxon>
        <taxon>Actinospica</taxon>
    </lineage>
</organism>
<evidence type="ECO:0000256" key="1">
    <source>
        <dbReference type="ARBA" id="ARBA00022801"/>
    </source>
</evidence>
<dbReference type="InterPro" id="IPR035965">
    <property type="entry name" value="PAS-like_dom_sf"/>
</dbReference>
<dbReference type="SMART" id="SM00065">
    <property type="entry name" value="GAF"/>
    <property type="match status" value="1"/>
</dbReference>
<dbReference type="Gene3D" id="3.30.450.20">
    <property type="entry name" value="PAS domain"/>
    <property type="match status" value="1"/>
</dbReference>
<sequence length="556" mass="60293">MRSEELLGPLFDQVPVGLLAVRPDGTVLLANRWLHKFFEPFDAGAGDRPLHMDRRRISLPDGRPVPPGSLPLERCLSEGREVSRQEYLYHGVLGDRSISVDAVPVRGEDGAIIAYASTVVDETVNRRFLDQLGEIQQELDTHVRELSRVHRLIERLSSRSELGELLAETAEVVAALDGADLVAIFLQHEGELKLTASYGMTQEQIELVDAVETRDLYTSRRSLLGLPTTLVDVNTEPGLPPAYREALRALDAISVYSIPLPSADGTVLGSVVSCFRSVRMPSPHQRQLVETCGRIVAQLIINARVRARDRDVAASLQHSMMQGRMPEVPWGELATFYRAGSTGMYVGGDWYNASLLADGRLSLVIGDVVGHGIDAVGTMGRMRSAVRAYTLPAAGTAPPGPLQLATLLDHWCTATDSGLASTACFADIDPATFRCTLASAGHLAPLLVESGPTPRFVHGDALGAPLGLLSEGEQPTEISFHLPRGATLLFYTDGLVERRGEDIGKGLKRLAEAAMRELRTGEEVDLGGVCERIARECAPEAATADDVAMMAFRIRR</sequence>
<reference evidence="4" key="1">
    <citation type="submission" date="2021-04" db="EMBL/GenBank/DDBJ databases">
        <title>Genome based classification of Actinospica acidithermotolerans sp. nov., an actinobacterium isolated from an Indonesian hot spring.</title>
        <authorList>
            <person name="Kusuma A.B."/>
            <person name="Putra K.E."/>
            <person name="Nafisah S."/>
            <person name="Loh J."/>
            <person name="Nouioui I."/>
            <person name="Goodfellow M."/>
        </authorList>
    </citation>
    <scope>NUCLEOTIDE SEQUENCE</scope>
    <source>
        <strain evidence="4">MGRD01-02</strain>
    </source>
</reference>
<dbReference type="SUPFAM" id="SSF55781">
    <property type="entry name" value="GAF domain-like"/>
    <property type="match status" value="1"/>
</dbReference>
<dbReference type="GO" id="GO:0016791">
    <property type="term" value="F:phosphatase activity"/>
    <property type="evidence" value="ECO:0007669"/>
    <property type="project" value="TreeGrafter"/>
</dbReference>
<feature type="domain" description="GAF" evidence="2">
    <location>
        <begin position="161"/>
        <end position="310"/>
    </location>
</feature>
<keyword evidence="5" id="KW-1185">Reference proteome</keyword>
<dbReference type="AlphaFoldDB" id="A0A941IJZ1"/>
<dbReference type="InterPro" id="IPR013656">
    <property type="entry name" value="PAS_4"/>
</dbReference>
<evidence type="ECO:0000259" key="3">
    <source>
        <dbReference type="SMART" id="SM00331"/>
    </source>
</evidence>
<name>A0A941IJZ1_9ACTN</name>
<dbReference type="PANTHER" id="PTHR43156:SF2">
    <property type="entry name" value="STAGE II SPORULATION PROTEIN E"/>
    <property type="match status" value="1"/>
</dbReference>
<dbReference type="Pfam" id="PF07228">
    <property type="entry name" value="SpoIIE"/>
    <property type="match status" value="1"/>
</dbReference>
<dbReference type="Gene3D" id="3.30.450.40">
    <property type="match status" value="1"/>
</dbReference>
<keyword evidence="1" id="KW-0378">Hydrolase</keyword>
<dbReference type="RefSeq" id="WP_212521125.1">
    <property type="nucleotide sequence ID" value="NZ_JAGSOH010000109.1"/>
</dbReference>
<dbReference type="PANTHER" id="PTHR43156">
    <property type="entry name" value="STAGE II SPORULATION PROTEIN E-RELATED"/>
    <property type="match status" value="1"/>
</dbReference>
<dbReference type="SMART" id="SM00331">
    <property type="entry name" value="PP2C_SIG"/>
    <property type="match status" value="1"/>
</dbReference>
<dbReference type="InterPro" id="IPR036457">
    <property type="entry name" value="PPM-type-like_dom_sf"/>
</dbReference>
<protein>
    <submittedName>
        <fullName evidence="4">SpoIIE family protein phosphatase</fullName>
    </submittedName>
</protein>
<dbReference type="InterPro" id="IPR001932">
    <property type="entry name" value="PPM-type_phosphatase-like_dom"/>
</dbReference>
<dbReference type="InterPro" id="IPR052016">
    <property type="entry name" value="Bact_Sigma-Reg"/>
</dbReference>
<accession>A0A941IJZ1</accession>
<dbReference type="SUPFAM" id="SSF55785">
    <property type="entry name" value="PYP-like sensor domain (PAS domain)"/>
    <property type="match status" value="1"/>
</dbReference>